<dbReference type="CDD" id="cd11386">
    <property type="entry name" value="MCP_signal"/>
    <property type="match status" value="1"/>
</dbReference>
<dbReference type="PROSITE" id="PS50885">
    <property type="entry name" value="HAMP"/>
    <property type="match status" value="1"/>
</dbReference>
<dbReference type="AlphaFoldDB" id="A0A1Y3PBH4"/>
<proteinExistence type="inferred from homology"/>
<keyword evidence="5 9" id="KW-0472">Membrane</keyword>
<dbReference type="PANTHER" id="PTHR32089">
    <property type="entry name" value="METHYL-ACCEPTING CHEMOTAXIS PROTEIN MCPB"/>
    <property type="match status" value="1"/>
</dbReference>
<dbReference type="Pfam" id="PF00672">
    <property type="entry name" value="HAMP"/>
    <property type="match status" value="1"/>
</dbReference>
<dbReference type="Gene3D" id="6.10.340.10">
    <property type="match status" value="1"/>
</dbReference>
<evidence type="ECO:0000259" key="10">
    <source>
        <dbReference type="PROSITE" id="PS50111"/>
    </source>
</evidence>
<keyword evidence="2" id="KW-1003">Cell membrane</keyword>
<evidence type="ECO:0000256" key="3">
    <source>
        <dbReference type="ARBA" id="ARBA00022692"/>
    </source>
</evidence>
<dbReference type="Gene3D" id="3.30.450.20">
    <property type="entry name" value="PAS domain"/>
    <property type="match status" value="1"/>
</dbReference>
<gene>
    <name evidence="12" type="ORF">BAA01_06045</name>
</gene>
<dbReference type="CDD" id="cd12912">
    <property type="entry name" value="PDC2_MCP_like"/>
    <property type="match status" value="1"/>
</dbReference>
<dbReference type="SMART" id="SM01049">
    <property type="entry name" value="Cache_2"/>
    <property type="match status" value="1"/>
</dbReference>
<feature type="transmembrane region" description="Helical" evidence="9">
    <location>
        <begin position="201"/>
        <end position="224"/>
    </location>
</feature>
<evidence type="ECO:0000256" key="9">
    <source>
        <dbReference type="SAM" id="Phobius"/>
    </source>
</evidence>
<evidence type="ECO:0000256" key="6">
    <source>
        <dbReference type="ARBA" id="ARBA00023224"/>
    </source>
</evidence>
<dbReference type="InterPro" id="IPR004089">
    <property type="entry name" value="MCPsignal_dom"/>
</dbReference>
<dbReference type="Proteomes" id="UP000196475">
    <property type="component" value="Unassembled WGS sequence"/>
</dbReference>
<dbReference type="SMART" id="SM00283">
    <property type="entry name" value="MA"/>
    <property type="match status" value="1"/>
</dbReference>
<reference evidence="13" key="1">
    <citation type="submission" date="2016-06" db="EMBL/GenBank/DDBJ databases">
        <authorList>
            <person name="Nascimento L."/>
            <person name="Pereira R.V."/>
            <person name="Martins L.F."/>
            <person name="Quaggio R.B."/>
            <person name="Silva A.M."/>
            <person name="Setubal J.C."/>
        </authorList>
    </citation>
    <scope>NUCLEOTIDE SEQUENCE [LARGE SCALE GENOMIC DNA]</scope>
</reference>
<keyword evidence="6 8" id="KW-0807">Transducer</keyword>
<feature type="domain" description="HAMP" evidence="11">
    <location>
        <begin position="231"/>
        <end position="278"/>
    </location>
</feature>
<comment type="caution">
    <text evidence="12">The sequence shown here is derived from an EMBL/GenBank/DDBJ whole genome shotgun (WGS) entry which is preliminary data.</text>
</comment>
<dbReference type="CDD" id="cd06225">
    <property type="entry name" value="HAMP"/>
    <property type="match status" value="1"/>
</dbReference>
<evidence type="ECO:0000256" key="4">
    <source>
        <dbReference type="ARBA" id="ARBA00022989"/>
    </source>
</evidence>
<evidence type="ECO:0000313" key="13">
    <source>
        <dbReference type="Proteomes" id="UP000196475"/>
    </source>
</evidence>
<evidence type="ECO:0000313" key="12">
    <source>
        <dbReference type="EMBL" id="OUM84692.1"/>
    </source>
</evidence>
<dbReference type="InterPro" id="IPR033480">
    <property type="entry name" value="sCache_2"/>
</dbReference>
<evidence type="ECO:0000256" key="8">
    <source>
        <dbReference type="PROSITE-ProRule" id="PRU00284"/>
    </source>
</evidence>
<feature type="domain" description="Methyl-accepting transducer" evidence="10">
    <location>
        <begin position="297"/>
        <end position="533"/>
    </location>
</feature>
<keyword evidence="3 9" id="KW-0812">Transmembrane</keyword>
<evidence type="ECO:0000259" key="11">
    <source>
        <dbReference type="PROSITE" id="PS50885"/>
    </source>
</evidence>
<dbReference type="EMBL" id="LZRT01000121">
    <property type="protein sequence ID" value="OUM84692.1"/>
    <property type="molecule type" value="Genomic_DNA"/>
</dbReference>
<dbReference type="SMART" id="SM00304">
    <property type="entry name" value="HAMP"/>
    <property type="match status" value="3"/>
</dbReference>
<dbReference type="GO" id="GO:0005886">
    <property type="term" value="C:plasma membrane"/>
    <property type="evidence" value="ECO:0007669"/>
    <property type="project" value="UniProtKB-SubCell"/>
</dbReference>
<keyword evidence="4 9" id="KW-1133">Transmembrane helix</keyword>
<evidence type="ECO:0008006" key="14">
    <source>
        <dbReference type="Google" id="ProtNLM"/>
    </source>
</evidence>
<dbReference type="GO" id="GO:0007165">
    <property type="term" value="P:signal transduction"/>
    <property type="evidence" value="ECO:0007669"/>
    <property type="project" value="UniProtKB-KW"/>
</dbReference>
<accession>A0A1Y3PBH4</accession>
<dbReference type="SUPFAM" id="SSF58104">
    <property type="entry name" value="Methyl-accepting chemotaxis protein (MCP) signaling domain"/>
    <property type="match status" value="1"/>
</dbReference>
<evidence type="ECO:0000256" key="7">
    <source>
        <dbReference type="ARBA" id="ARBA00029447"/>
    </source>
</evidence>
<dbReference type="Gene3D" id="1.10.287.950">
    <property type="entry name" value="Methyl-accepting chemotaxis protein"/>
    <property type="match status" value="1"/>
</dbReference>
<evidence type="ECO:0000256" key="5">
    <source>
        <dbReference type="ARBA" id="ARBA00023136"/>
    </source>
</evidence>
<organism evidence="12 13">
    <name type="scientific">Bacillus thermozeamaize</name>
    <dbReference type="NCBI Taxonomy" id="230954"/>
    <lineage>
        <taxon>Bacteria</taxon>
        <taxon>Bacillati</taxon>
        <taxon>Bacillota</taxon>
        <taxon>Bacilli</taxon>
        <taxon>Bacillales</taxon>
        <taxon>Bacillaceae</taxon>
        <taxon>Bacillus</taxon>
    </lineage>
</organism>
<comment type="subcellular location">
    <subcellularLocation>
        <location evidence="1">Cell membrane</location>
        <topology evidence="1">Multi-pass membrane protein</topology>
    </subcellularLocation>
</comment>
<dbReference type="PROSITE" id="PS50111">
    <property type="entry name" value="CHEMOTAXIS_TRANSDUC_2"/>
    <property type="match status" value="1"/>
</dbReference>
<evidence type="ECO:0000256" key="1">
    <source>
        <dbReference type="ARBA" id="ARBA00004651"/>
    </source>
</evidence>
<dbReference type="Pfam" id="PF17200">
    <property type="entry name" value="sCache_2"/>
    <property type="match status" value="1"/>
</dbReference>
<evidence type="ECO:0000256" key="2">
    <source>
        <dbReference type="ARBA" id="ARBA00022475"/>
    </source>
</evidence>
<dbReference type="InterPro" id="IPR003660">
    <property type="entry name" value="HAMP_dom"/>
</dbReference>
<dbReference type="Pfam" id="PF00015">
    <property type="entry name" value="MCPsignal"/>
    <property type="match status" value="1"/>
</dbReference>
<protein>
    <recommendedName>
        <fullName evidence="14">Chemotaxis protein</fullName>
    </recommendedName>
</protein>
<comment type="similarity">
    <text evidence="7">Belongs to the methyl-accepting chemotaxis (MCP) protein family.</text>
</comment>
<sequence length="583" mass="63519">MEGRNLRLSIKGKLILLCCILLIIPSLVIGIVGYNLARQGLNDQMAANLKNSVTMAIELIHAQQELVKSGQLSLAEAQEAVKQSLLGPKQADGKRPINTKMDFGKNGYFYVIDEKGTLLAHPNAEGKNLWDEQDQQGRHYIQEVIQRAKQGGGFTYYKWPLPENPDQVKEKVVYSLLDPNWGWVVAVGAYTHEINAQANQLLAVLAVTLGAAILSGAAVAYFFAHHWSKLIRRIVSQAQSVAQGDLSIPALEMKSNDELGELTQHVNQMFNQLKATIGHVAETAHQVASTSEQLLASSEETSQAAEQISAAMSNVAEGSEKQAANMERAHGVVTEMLEHITSVAGHVENVQEASLQSVRIAEAGGATILKHRQQMELIGDTSKLMNEVIQSLSDKTERIGEVISLITHIAEQTNLLALNAAIEAARAGEHGRGFSVVAEEVRKLAEQSKWAGGQVADLITEIQHEVDRTVAAMKDNREAIEAGIQLSHEAGRAFRAIMEEISGLSERIRDISSSMHTMNEGSEQLMAVMEQVRKYAQEAAGYSQQVAASSEEQSAAMEEVSAIAGTLNDKANELQQVVNQFKL</sequence>
<dbReference type="PANTHER" id="PTHR32089:SF112">
    <property type="entry name" value="LYSOZYME-LIKE PROTEIN-RELATED"/>
    <property type="match status" value="1"/>
</dbReference>
<name>A0A1Y3PBH4_9BACI</name>